<reference evidence="1 2" key="1">
    <citation type="journal article" date="2016" name="Gut Pathog.">
        <title>Whole genome sequencing of "Faecalibaculum rodentium" ALO17, isolated from C57BL/6J laboratory mouse feces.</title>
        <authorList>
            <person name="Lim S."/>
            <person name="Chang D.H."/>
            <person name="Ahn S."/>
            <person name="Kim B.C."/>
        </authorList>
    </citation>
    <scope>NUCLEOTIDE SEQUENCE [LARGE SCALE GENOMIC DNA]</scope>
    <source>
        <strain evidence="1 2">Alo17</strain>
    </source>
</reference>
<organism evidence="1 2">
    <name type="scientific">Faecalibaculum rodentium</name>
    <dbReference type="NCBI Taxonomy" id="1702221"/>
    <lineage>
        <taxon>Bacteria</taxon>
        <taxon>Bacillati</taxon>
        <taxon>Bacillota</taxon>
        <taxon>Erysipelotrichia</taxon>
        <taxon>Erysipelotrichales</taxon>
        <taxon>Erysipelotrichaceae</taxon>
        <taxon>Faecalibaculum</taxon>
    </lineage>
</organism>
<gene>
    <name evidence="1" type="ORF">AALO17_24270</name>
</gene>
<dbReference type="KEGG" id="fro:AALO17_24270"/>
<sequence>MEQGPRIRVKQAHQRFDDCSKIITMLWMRIQGISGKFSNKNAN</sequence>
<name>A0A140DY34_9FIRM</name>
<accession>A0A140DY34</accession>
<keyword evidence="2" id="KW-1185">Reference proteome</keyword>
<protein>
    <submittedName>
        <fullName evidence="1">Uncharacterized protein</fullName>
    </submittedName>
</protein>
<evidence type="ECO:0000313" key="1">
    <source>
        <dbReference type="EMBL" id="AMK55561.1"/>
    </source>
</evidence>
<proteinExistence type="predicted"/>
<evidence type="ECO:0000313" key="2">
    <source>
        <dbReference type="Proteomes" id="UP000069771"/>
    </source>
</evidence>
<dbReference type="EMBL" id="CP011391">
    <property type="protein sequence ID" value="AMK55561.1"/>
    <property type="molecule type" value="Genomic_DNA"/>
</dbReference>
<dbReference type="AlphaFoldDB" id="A0A140DY34"/>
<dbReference type="Proteomes" id="UP000069771">
    <property type="component" value="Chromosome"/>
</dbReference>